<keyword evidence="2" id="KW-1185">Reference proteome</keyword>
<dbReference type="EMBL" id="JAFIMR010000179">
    <property type="protein sequence ID" value="KAI1845573.1"/>
    <property type="molecule type" value="Genomic_DNA"/>
</dbReference>
<comment type="caution">
    <text evidence="1">The sequence shown here is derived from an EMBL/GenBank/DDBJ whole genome shotgun (WGS) entry which is preliminary data.</text>
</comment>
<dbReference type="AlphaFoldDB" id="A0A9P9W7C6"/>
<reference evidence="1" key="1">
    <citation type="submission" date="2021-03" db="EMBL/GenBank/DDBJ databases">
        <title>Revisited historic fungal species revealed as producer of novel bioactive compounds through whole genome sequencing and comparative genomics.</title>
        <authorList>
            <person name="Vignolle G.A."/>
            <person name="Hochenegger N."/>
            <person name="Mach R.L."/>
            <person name="Mach-Aigner A.R."/>
            <person name="Javad Rahimi M."/>
            <person name="Salim K.A."/>
            <person name="Chan C.M."/>
            <person name="Lim L.B.L."/>
            <person name="Cai F."/>
            <person name="Druzhinina I.S."/>
            <person name="U'Ren J.M."/>
            <person name="Derntl C."/>
        </authorList>
    </citation>
    <scope>NUCLEOTIDE SEQUENCE</scope>
    <source>
        <strain evidence="1">TUCIM 5799</strain>
    </source>
</reference>
<organism evidence="1 2">
    <name type="scientific">Neoarthrinium moseri</name>
    <dbReference type="NCBI Taxonomy" id="1658444"/>
    <lineage>
        <taxon>Eukaryota</taxon>
        <taxon>Fungi</taxon>
        <taxon>Dikarya</taxon>
        <taxon>Ascomycota</taxon>
        <taxon>Pezizomycotina</taxon>
        <taxon>Sordariomycetes</taxon>
        <taxon>Xylariomycetidae</taxon>
        <taxon>Amphisphaeriales</taxon>
        <taxon>Apiosporaceae</taxon>
        <taxon>Neoarthrinium</taxon>
    </lineage>
</organism>
<gene>
    <name evidence="1" type="ORF">JX265_014077</name>
</gene>
<proteinExistence type="predicted"/>
<evidence type="ECO:0000313" key="1">
    <source>
        <dbReference type="EMBL" id="KAI1845573.1"/>
    </source>
</evidence>
<evidence type="ECO:0000313" key="2">
    <source>
        <dbReference type="Proteomes" id="UP000829685"/>
    </source>
</evidence>
<dbReference type="Proteomes" id="UP000829685">
    <property type="component" value="Unassembled WGS sequence"/>
</dbReference>
<protein>
    <submittedName>
        <fullName evidence="1">Uncharacterized protein</fullName>
    </submittedName>
</protein>
<accession>A0A9P9W7C6</accession>
<feature type="non-terminal residue" evidence="1">
    <location>
        <position position="1"/>
    </location>
</feature>
<sequence length="275" mass="31757">VKDSAPTRSEIKSLPSILATPLMMAFIRALTVQHRETLLPLTHRWRRGEDPHVNQWTETPHQEVAFTIRHGSLKFGTIHTKIGETFYTHGDVQFRNYKDGKGKTKQLKLPAYAISDIRQFRQRFRNHVKAYSAQFVQDHDDPTYQEVGRLSKTSNDVNTLLEYEYTRRWTTGSLVVDPVSKVNGLRMPTVPEDAETLAGETVPSRVIVAQMGIIINRDVRQLFHAFIEEMLERRRSDKPEDIHVGYLELALLEAGNQDIFNDRLRHGRENDKKVS</sequence>
<name>A0A9P9W7C6_9PEZI</name>